<evidence type="ECO:0000256" key="1">
    <source>
        <dbReference type="SAM" id="MobiDB-lite"/>
    </source>
</evidence>
<organism evidence="3 4">
    <name type="scientific">Burkholderia cepacia</name>
    <name type="common">Pseudomonas cepacia</name>
    <dbReference type="NCBI Taxonomy" id="292"/>
    <lineage>
        <taxon>Bacteria</taxon>
        <taxon>Pseudomonadati</taxon>
        <taxon>Pseudomonadota</taxon>
        <taxon>Betaproteobacteria</taxon>
        <taxon>Burkholderiales</taxon>
        <taxon>Burkholderiaceae</taxon>
        <taxon>Burkholderia</taxon>
        <taxon>Burkholderia cepacia complex</taxon>
    </lineage>
</organism>
<reference evidence="3 4" key="1">
    <citation type="submission" date="2019-03" db="EMBL/GenBank/DDBJ databases">
        <title>Burkholderia cepacia outbreak.</title>
        <authorList>
            <person name="Farzana R."/>
            <person name="Walsh T.R."/>
        </authorList>
    </citation>
    <scope>NUCLEOTIDE SEQUENCE [LARGE SCALE GENOMIC DNA]</scope>
    <source>
        <strain evidence="4">d13</strain>
    </source>
</reference>
<dbReference type="RefSeq" id="WP_134256305.1">
    <property type="nucleotide sequence ID" value="NZ_SNSG01000013.1"/>
</dbReference>
<evidence type="ECO:0000313" key="4">
    <source>
        <dbReference type="Proteomes" id="UP000298234"/>
    </source>
</evidence>
<evidence type="ECO:0000313" key="3">
    <source>
        <dbReference type="EMBL" id="TEU47573.1"/>
    </source>
</evidence>
<feature type="region of interest" description="Disordered" evidence="1">
    <location>
        <begin position="186"/>
        <end position="209"/>
    </location>
</feature>
<dbReference type="Pfam" id="PF18821">
    <property type="entry name" value="LPD7"/>
    <property type="match status" value="1"/>
</dbReference>
<feature type="compositionally biased region" description="Low complexity" evidence="1">
    <location>
        <begin position="504"/>
        <end position="520"/>
    </location>
</feature>
<proteinExistence type="predicted"/>
<gene>
    <name evidence="3" type="ORF">E3D37_16340</name>
</gene>
<feature type="region of interest" description="Disordered" evidence="1">
    <location>
        <begin position="23"/>
        <end position="67"/>
    </location>
</feature>
<sequence length="639" mass="68499">MSMFKSARPVSQELSVVDAELLHDNGFEADTEEPPIPTAAVTTTPARNTEQPPPTASELRPQSEQVAPPMISAEDARAAQELRDARASIRATGSAGQHFRLDTPGALLFSGPENDEPSILVPGSWSGDVVVDVHKAEQSVPPTLARMHARTTDGKSEWLADFESEQQAHELAERLRAIHAYASESDVEHAIRQSPQPLATDDARPAGVQSGTPANAIICADAPEPLNALTTYLSVEQFYDRIDSGTITGLEIEAVREANGSVQVVSPTDAPTFYSVYLRGAEGHAECIADFQDPIHARDFAGGLAEAFAQRVPGSTLPITGQLKGWLDDNTPEVVLDQANGLIRELNSANISGQFTALQKLNTFCAKSQRHAFAAWAAWDKNASQNVRETLAPIAVVAAALRSVELGASSAKSVAKAFATRPHLWDLHSPGRTGARIAFLNQFAIDRPKDDLAETVTSVLAGRPPVGLELAALESMWSHHRKGKPLPEFNGRPAASPQHATPVAANTTTESTAESGAEAPSQPPAKLQTLRQEPDKHGNICFLRIDDGKLCFVDRKVRIDVPDHKDAPSILAAVEHAKSKGWKTIKLSGDSEFIEAANRYAETLGMKVVGAPALNTIEPVDEASKTVSSRVAPTQHKSM</sequence>
<name>A0AAX2RS52_BURCE</name>
<dbReference type="AlphaFoldDB" id="A0AAX2RS52"/>
<dbReference type="Proteomes" id="UP000298234">
    <property type="component" value="Unassembled WGS sequence"/>
</dbReference>
<protein>
    <recommendedName>
        <fullName evidence="2">Large polyvalent protein-associated domain-containing protein</fullName>
    </recommendedName>
</protein>
<evidence type="ECO:0000259" key="2">
    <source>
        <dbReference type="Pfam" id="PF18821"/>
    </source>
</evidence>
<dbReference type="EMBL" id="SNSQ01000016">
    <property type="protein sequence ID" value="TEU47573.1"/>
    <property type="molecule type" value="Genomic_DNA"/>
</dbReference>
<feature type="region of interest" description="Disordered" evidence="1">
    <location>
        <begin position="481"/>
        <end position="531"/>
    </location>
</feature>
<accession>A0AAX2RS52</accession>
<dbReference type="InterPro" id="IPR040677">
    <property type="entry name" value="LPD7"/>
</dbReference>
<comment type="caution">
    <text evidence="3">The sequence shown here is derived from an EMBL/GenBank/DDBJ whole genome shotgun (WGS) entry which is preliminary data.</text>
</comment>
<feature type="domain" description="Large polyvalent protein-associated" evidence="2">
    <location>
        <begin position="536"/>
        <end position="609"/>
    </location>
</feature>